<feature type="coiled-coil region" evidence="1">
    <location>
        <begin position="35"/>
        <end position="62"/>
    </location>
</feature>
<feature type="signal peptide" evidence="3">
    <location>
        <begin position="1"/>
        <end position="28"/>
    </location>
</feature>
<accession>A0ABQ2JN91</accession>
<proteinExistence type="predicted"/>
<organism evidence="4 5">
    <name type="scientific">Novosphingobium indicum</name>
    <dbReference type="NCBI Taxonomy" id="462949"/>
    <lineage>
        <taxon>Bacteria</taxon>
        <taxon>Pseudomonadati</taxon>
        <taxon>Pseudomonadota</taxon>
        <taxon>Alphaproteobacteria</taxon>
        <taxon>Sphingomonadales</taxon>
        <taxon>Sphingomonadaceae</taxon>
        <taxon>Novosphingobium</taxon>
    </lineage>
</organism>
<evidence type="ECO:0000256" key="1">
    <source>
        <dbReference type="SAM" id="Coils"/>
    </source>
</evidence>
<feature type="chain" id="PRO_5047399850" evidence="3">
    <location>
        <begin position="29"/>
        <end position="127"/>
    </location>
</feature>
<feature type="region of interest" description="Disordered" evidence="2">
    <location>
        <begin position="77"/>
        <end position="127"/>
    </location>
</feature>
<keyword evidence="1" id="KW-0175">Coiled coil</keyword>
<dbReference type="Proteomes" id="UP000605099">
    <property type="component" value="Unassembled WGS sequence"/>
</dbReference>
<name>A0ABQ2JN91_9SPHN</name>
<feature type="compositionally biased region" description="Low complexity" evidence="2">
    <location>
        <begin position="95"/>
        <end position="107"/>
    </location>
</feature>
<evidence type="ECO:0000313" key="5">
    <source>
        <dbReference type="Proteomes" id="UP000605099"/>
    </source>
</evidence>
<keyword evidence="5" id="KW-1185">Reference proteome</keyword>
<evidence type="ECO:0000256" key="3">
    <source>
        <dbReference type="SAM" id="SignalP"/>
    </source>
</evidence>
<comment type="caution">
    <text evidence="4">The sequence shown here is derived from an EMBL/GenBank/DDBJ whole genome shotgun (WGS) entry which is preliminary data.</text>
</comment>
<keyword evidence="3" id="KW-0732">Signal</keyword>
<gene>
    <name evidence="4" type="ORF">GCM10011349_20500</name>
</gene>
<reference evidence="5" key="1">
    <citation type="journal article" date="2019" name="Int. J. Syst. Evol. Microbiol.">
        <title>The Global Catalogue of Microorganisms (GCM) 10K type strain sequencing project: providing services to taxonomists for standard genome sequencing and annotation.</title>
        <authorList>
            <consortium name="The Broad Institute Genomics Platform"/>
            <consortium name="The Broad Institute Genome Sequencing Center for Infectious Disease"/>
            <person name="Wu L."/>
            <person name="Ma J."/>
        </authorList>
    </citation>
    <scope>NUCLEOTIDE SEQUENCE [LARGE SCALE GENOMIC DNA]</scope>
    <source>
        <strain evidence="5">CGMCC 1.6784</strain>
    </source>
</reference>
<evidence type="ECO:0000256" key="2">
    <source>
        <dbReference type="SAM" id="MobiDB-lite"/>
    </source>
</evidence>
<sequence>MFLAIQVRPVFGKVARIALLLSPALALGACDSSREEELAKQLAEAKATAAEQAAARKAAEHDAAALRAKARDAALADFYAGESGPDEEPPEAPEEAPAANSGSASLPDGPPAPFADAPIAGLPAAGG</sequence>
<evidence type="ECO:0000313" key="4">
    <source>
        <dbReference type="EMBL" id="GGN49653.1"/>
    </source>
</evidence>
<protein>
    <submittedName>
        <fullName evidence="4">Uncharacterized protein</fullName>
    </submittedName>
</protein>
<feature type="compositionally biased region" description="Acidic residues" evidence="2">
    <location>
        <begin position="84"/>
        <end position="94"/>
    </location>
</feature>
<dbReference type="EMBL" id="BMLK01000008">
    <property type="protein sequence ID" value="GGN49653.1"/>
    <property type="molecule type" value="Genomic_DNA"/>
</dbReference>